<accession>A0A4P7B6B6</accession>
<name>A0A4P7B6B6_ACIHA</name>
<dbReference type="Proteomes" id="UP000294395">
    <property type="component" value="Chromosome"/>
</dbReference>
<evidence type="ECO:0000256" key="1">
    <source>
        <dbReference type="SAM" id="SignalP"/>
    </source>
</evidence>
<dbReference type="EMBL" id="CP038009">
    <property type="protein sequence ID" value="QBQ16578.1"/>
    <property type="molecule type" value="Genomic_DNA"/>
</dbReference>
<organism evidence="2 3">
    <name type="scientific">Acinetobacter haemolyticus</name>
    <dbReference type="NCBI Taxonomy" id="29430"/>
    <lineage>
        <taxon>Bacteria</taxon>
        <taxon>Pseudomonadati</taxon>
        <taxon>Pseudomonadota</taxon>
        <taxon>Gammaproteobacteria</taxon>
        <taxon>Moraxellales</taxon>
        <taxon>Moraxellaceae</taxon>
        <taxon>Acinetobacter</taxon>
    </lineage>
</organism>
<feature type="signal peptide" evidence="1">
    <location>
        <begin position="1"/>
        <end position="22"/>
    </location>
</feature>
<feature type="chain" id="PRO_5041166814" evidence="1">
    <location>
        <begin position="23"/>
        <end position="435"/>
    </location>
</feature>
<dbReference type="AlphaFoldDB" id="A0A4P7B6B6"/>
<proteinExistence type="predicted"/>
<reference evidence="2 3" key="1">
    <citation type="submission" date="2019-03" db="EMBL/GenBank/DDBJ databases">
        <title>Complete genome sequence of two outbreak-associated Acinetobacter haemolyticus strains.</title>
        <authorList>
            <person name="Bai L."/>
            <person name="Zhang S.-C."/>
            <person name="Deng Y."/>
            <person name="Song C.-C."/>
            <person name="Kang G.-B."/>
            <person name="Dong Y."/>
            <person name="Wang Y."/>
            <person name="Gao F."/>
            <person name="Huang H."/>
        </authorList>
    </citation>
    <scope>NUCLEOTIDE SEQUENCE [LARGE SCALE GENOMIC DNA]</scope>
    <source>
        <strain evidence="2 3">TJR01</strain>
    </source>
</reference>
<evidence type="ECO:0000313" key="3">
    <source>
        <dbReference type="Proteomes" id="UP000294395"/>
    </source>
</evidence>
<sequence length="435" mass="48655">MNKKIIPLILSFTLIFPSYLHANEISEENNICKVDGETIFAFFNGVMTPHDLAEDNLRKLKIIHGATTPDGGTIDYDVMYNHSNGYEDFVETFEQRFEEQHLLRERWEFFFQVLKDQGTWWDRINLSIPELIVNAGQWRQVLQANFIKNLSALLANPPATIANYEEHQTKIDSWILEGKKLLFVAHSQGNLFVNNAYNYTTSKVSSESVQVIHIAPASPITNGSHILADQDLVINGLRVFGSVPPVTHDIPIFKPFMNNHGRDFLGHGLIETYMNPAFGMYESIKGYVNTSLATLKAPPTQASQGFFTVTLSWDGSGDVDLHTFEPSGSHVFYSNKQGTSGYLDVDNTHSFGPEHYFASCDKTKLSTGVYNISLANYARAEGRKATVQISSDAAGVLGTKSVVMGAETRNTPTFDMFNVRVNLDPETQKYSVSLE</sequence>
<evidence type="ECO:0000313" key="2">
    <source>
        <dbReference type="EMBL" id="QBQ16578.1"/>
    </source>
</evidence>
<keyword evidence="1" id="KW-0732">Signal</keyword>
<dbReference type="RefSeq" id="WP_134252602.1">
    <property type="nucleotide sequence ID" value="NZ_CP038009.1"/>
</dbReference>
<protein>
    <submittedName>
        <fullName evidence="2">Uncharacterized protein</fullName>
    </submittedName>
</protein>
<gene>
    <name evidence="2" type="ORF">AHTJR_09915</name>
</gene>